<reference evidence="3 4" key="1">
    <citation type="submission" date="2023-11" db="EMBL/GenBank/DDBJ databases">
        <title>MicrobeMod: A computational toolkit for identifying prokaryotic methylation and restriction-modification with nanopore sequencing.</title>
        <authorList>
            <person name="Crits-Christoph A."/>
            <person name="Kang S.C."/>
            <person name="Lee H."/>
            <person name="Ostrov N."/>
        </authorList>
    </citation>
    <scope>NUCLEOTIDE SEQUENCE [LARGE SCALE GENOMIC DNA]</scope>
    <source>
        <strain evidence="3 4">DSMZ 16071</strain>
    </source>
</reference>
<sequence>MKKVIFVSLVALGLAACSTTKSNTLSANTVDTESSEQKICFYQNKPGWKMKEKHCLTKQSYYERFTHKDTGPRQPTNHLISPPNQIRSN</sequence>
<dbReference type="EMBL" id="CP140158">
    <property type="protein sequence ID" value="WQG85673.1"/>
    <property type="molecule type" value="Genomic_DNA"/>
</dbReference>
<protein>
    <recommendedName>
        <fullName evidence="5">Lipoprotein</fullName>
    </recommendedName>
</protein>
<proteinExistence type="predicted"/>
<dbReference type="RefSeq" id="WP_018623667.1">
    <property type="nucleotide sequence ID" value="NZ_CP140158.1"/>
</dbReference>
<feature type="signal peptide" evidence="2">
    <location>
        <begin position="1"/>
        <end position="27"/>
    </location>
</feature>
<keyword evidence="2" id="KW-0732">Signal</keyword>
<evidence type="ECO:0000313" key="3">
    <source>
        <dbReference type="EMBL" id="WQG85673.1"/>
    </source>
</evidence>
<organism evidence="3 4">
    <name type="scientific">Kangiella aquimarina</name>
    <dbReference type="NCBI Taxonomy" id="261965"/>
    <lineage>
        <taxon>Bacteria</taxon>
        <taxon>Pseudomonadati</taxon>
        <taxon>Pseudomonadota</taxon>
        <taxon>Gammaproteobacteria</taxon>
        <taxon>Kangiellales</taxon>
        <taxon>Kangiellaceae</taxon>
        <taxon>Kangiella</taxon>
    </lineage>
</organism>
<evidence type="ECO:0000313" key="4">
    <source>
        <dbReference type="Proteomes" id="UP001324185"/>
    </source>
</evidence>
<dbReference type="Proteomes" id="UP001324185">
    <property type="component" value="Chromosome"/>
</dbReference>
<keyword evidence="4" id="KW-1185">Reference proteome</keyword>
<feature type="region of interest" description="Disordered" evidence="1">
    <location>
        <begin position="67"/>
        <end position="89"/>
    </location>
</feature>
<feature type="chain" id="PRO_5046370386" description="Lipoprotein" evidence="2">
    <location>
        <begin position="28"/>
        <end position="89"/>
    </location>
</feature>
<name>A0ABZ0X507_9GAMM</name>
<feature type="compositionally biased region" description="Polar residues" evidence="1">
    <location>
        <begin position="73"/>
        <end position="89"/>
    </location>
</feature>
<evidence type="ECO:0000256" key="2">
    <source>
        <dbReference type="SAM" id="SignalP"/>
    </source>
</evidence>
<dbReference type="PROSITE" id="PS51257">
    <property type="entry name" value="PROKAR_LIPOPROTEIN"/>
    <property type="match status" value="1"/>
</dbReference>
<evidence type="ECO:0000256" key="1">
    <source>
        <dbReference type="SAM" id="MobiDB-lite"/>
    </source>
</evidence>
<evidence type="ECO:0008006" key="5">
    <source>
        <dbReference type="Google" id="ProtNLM"/>
    </source>
</evidence>
<gene>
    <name evidence="3" type="ORF">SR900_02025</name>
</gene>
<accession>A0ABZ0X507</accession>